<dbReference type="PROSITE" id="PS50166">
    <property type="entry name" value="IMPORTIN_B_NT"/>
    <property type="match status" value="1"/>
</dbReference>
<evidence type="ECO:0000259" key="5">
    <source>
        <dbReference type="PROSITE" id="PS50166"/>
    </source>
</evidence>
<evidence type="ECO:0000256" key="4">
    <source>
        <dbReference type="SAM" id="MobiDB-lite"/>
    </source>
</evidence>
<keyword evidence="2" id="KW-0813">Transport</keyword>
<dbReference type="SUPFAM" id="SSF48371">
    <property type="entry name" value="ARM repeat"/>
    <property type="match status" value="1"/>
</dbReference>
<sequence length="1109" mass="121127">MEERLQSLLQALSCTLSSDNLVREQGEAFLALQYCEDGFGFCLSTIACTHATVELDVCIRQLSAVLLKKWIREHWDESGKHFVPPIAKDAEKALVKQNLLHGLSEPHSKVSKAVGMAIIAIAQSDYPQGWPDLLPTLLNMVKCGEDKGQLNGALRCLTLLSEEVDHEHLQEIAPTLLPALYAIAINSSSSLTLRVRSIKLLHSMLAMLSGLRGAVQRQARDMIEPLLEPWLPIIAEILGKGVLLKEPQSWPLQMGALKVLIQLVSLFGRFLTRHAPTLLAVCWGMFTSGRDAHQEGLVESDQGRQLEEDADSDGDSEDLEAFLAQMFELLTAMVTSKRFSPLLRPACRDLIYYTLGYMQMTYAQTECWSLNVNQYVADEEEETFNARVSGELLLGDVCEIFGEEALSATFEAIERRMAESAQAKVEGRDVWWKLRESALQAVGVCSTLLSSPSGTRHNASSMTKWRARLRELLQGILVTDLQGPDLNPFLVGRALWTAAKLADIMVPEQAHAFLQAASRGLGPNAPAPVRIGACRVLARLIPGTHSKGISTHSATSQTASPHTEAVPLPQPDTHPASLNSSPSPHPLTPVFPILYEGLVQLLGESNEDSLHLVLETLSVVVKQDKVVVQQFLPSISLPVLNVWCAHVADPLLSEDALELIGNLAANPFCLEPLAQQVLPTLSQVLSSPMGSQPPMMVEGSLDLMRLLLQTRNTDVAMAIFHAAGQQVLHLLTTSDDAGVLQASVEMMCDLVFVSGEALLSWEGLHGTSALQSLLLACERLLSPSMAESQSVFVGHLLLDLFQQLPQALAPSMPQLLDAMVAKVVSSNMMPLVSGLLLVLAKMALMDARQLMEVLAAKSLTLPSGLQINAFDAIIPIWLDRARDMQGRFRNALNAKALSLILHCKHPRLAELKVPAQRKAETDTPLLSAPFHEPCSDTHHLISANVKIVLVLAGLLADLKDSESKGLNGLPDEYFDEEEGEEEEDEGDFHGDNNTLNNSSATLFVEGRSFSTAEQGLLDMTLLGHNSVESCIKEEDDDKDLKSTSVLPRPPGSSGPEDPLIRVDLQLQLQELFRQLGSLEADQQLLLTASAEMTPRQEQAVRSVFEAPGH</sequence>
<keyword evidence="3" id="KW-0539">Nucleus</keyword>
<feature type="domain" description="Importin N-terminal" evidence="5">
    <location>
        <begin position="59"/>
        <end position="105"/>
    </location>
</feature>
<feature type="compositionally biased region" description="Polar residues" evidence="4">
    <location>
        <begin position="548"/>
        <end position="561"/>
    </location>
</feature>
<dbReference type="GO" id="GO:0031267">
    <property type="term" value="F:small GTPase binding"/>
    <property type="evidence" value="ECO:0007669"/>
    <property type="project" value="InterPro"/>
</dbReference>
<dbReference type="Gene3D" id="1.25.10.10">
    <property type="entry name" value="Leucine-rich Repeat Variant"/>
    <property type="match status" value="1"/>
</dbReference>
<organism evidence="6 7">
    <name type="scientific">Chlamydomonas eustigma</name>
    <dbReference type="NCBI Taxonomy" id="1157962"/>
    <lineage>
        <taxon>Eukaryota</taxon>
        <taxon>Viridiplantae</taxon>
        <taxon>Chlorophyta</taxon>
        <taxon>core chlorophytes</taxon>
        <taxon>Chlorophyceae</taxon>
        <taxon>CS clade</taxon>
        <taxon>Chlamydomonadales</taxon>
        <taxon>Chlamydomonadaceae</taxon>
        <taxon>Chlamydomonas</taxon>
    </lineage>
</organism>
<proteinExistence type="predicted"/>
<feature type="region of interest" description="Disordered" evidence="4">
    <location>
        <begin position="966"/>
        <end position="997"/>
    </location>
</feature>
<dbReference type="GO" id="GO:0005635">
    <property type="term" value="C:nuclear envelope"/>
    <property type="evidence" value="ECO:0007669"/>
    <property type="project" value="TreeGrafter"/>
</dbReference>
<dbReference type="PANTHER" id="PTHR10997">
    <property type="entry name" value="IMPORTIN-7, 8, 11"/>
    <property type="match status" value="1"/>
</dbReference>
<evidence type="ECO:0000256" key="2">
    <source>
        <dbReference type="ARBA" id="ARBA00022448"/>
    </source>
</evidence>
<reference evidence="6 7" key="1">
    <citation type="submission" date="2017-08" db="EMBL/GenBank/DDBJ databases">
        <title>Acidophilic green algal genome provides insights into adaptation to an acidic environment.</title>
        <authorList>
            <person name="Hirooka S."/>
            <person name="Hirose Y."/>
            <person name="Kanesaki Y."/>
            <person name="Higuchi S."/>
            <person name="Fujiwara T."/>
            <person name="Onuma R."/>
            <person name="Era A."/>
            <person name="Ohbayashi R."/>
            <person name="Uzuka A."/>
            <person name="Nozaki H."/>
            <person name="Yoshikawa H."/>
            <person name="Miyagishima S.Y."/>
        </authorList>
    </citation>
    <scope>NUCLEOTIDE SEQUENCE [LARGE SCALE GENOMIC DNA]</scope>
    <source>
        <strain evidence="6 7">NIES-2499</strain>
    </source>
</reference>
<feature type="region of interest" description="Disordered" evidence="4">
    <location>
        <begin position="1033"/>
        <end position="1058"/>
    </location>
</feature>
<dbReference type="GO" id="GO:0005829">
    <property type="term" value="C:cytosol"/>
    <property type="evidence" value="ECO:0007669"/>
    <property type="project" value="TreeGrafter"/>
</dbReference>
<evidence type="ECO:0000256" key="1">
    <source>
        <dbReference type="ARBA" id="ARBA00004123"/>
    </source>
</evidence>
<accession>A0A250XHE1</accession>
<dbReference type="GO" id="GO:0006606">
    <property type="term" value="P:protein import into nucleus"/>
    <property type="evidence" value="ECO:0007669"/>
    <property type="project" value="TreeGrafter"/>
</dbReference>
<dbReference type="Pfam" id="PF03810">
    <property type="entry name" value="IBN_N"/>
    <property type="match status" value="1"/>
</dbReference>
<evidence type="ECO:0000313" key="7">
    <source>
        <dbReference type="Proteomes" id="UP000232323"/>
    </source>
</evidence>
<feature type="region of interest" description="Disordered" evidence="4">
    <location>
        <begin position="548"/>
        <end position="582"/>
    </location>
</feature>
<feature type="compositionally biased region" description="Acidic residues" evidence="4">
    <location>
        <begin position="972"/>
        <end position="986"/>
    </location>
</feature>
<dbReference type="InterPro" id="IPR016024">
    <property type="entry name" value="ARM-type_fold"/>
</dbReference>
<dbReference type="OrthoDB" id="431626at2759"/>
<comment type="subcellular location">
    <subcellularLocation>
        <location evidence="1">Nucleus</location>
    </subcellularLocation>
</comment>
<dbReference type="EMBL" id="BEGY01000081">
    <property type="protein sequence ID" value="GAX82463.1"/>
    <property type="molecule type" value="Genomic_DNA"/>
</dbReference>
<dbReference type="STRING" id="1157962.A0A250XHE1"/>
<dbReference type="PANTHER" id="PTHR10997:SF9">
    <property type="entry name" value="IMPORTIN-9"/>
    <property type="match status" value="1"/>
</dbReference>
<dbReference type="SMART" id="SM00913">
    <property type="entry name" value="IBN_N"/>
    <property type="match status" value="1"/>
</dbReference>
<dbReference type="InterPro" id="IPR001494">
    <property type="entry name" value="Importin-beta_N"/>
</dbReference>
<keyword evidence="7" id="KW-1185">Reference proteome</keyword>
<name>A0A250XHE1_9CHLO</name>
<evidence type="ECO:0000313" key="6">
    <source>
        <dbReference type="EMBL" id="GAX82463.1"/>
    </source>
</evidence>
<dbReference type="AlphaFoldDB" id="A0A250XHE1"/>
<gene>
    <name evidence="6" type="ORF">CEUSTIGMA_g9890.t1</name>
</gene>
<dbReference type="Proteomes" id="UP000232323">
    <property type="component" value="Unassembled WGS sequence"/>
</dbReference>
<comment type="caution">
    <text evidence="6">The sequence shown here is derived from an EMBL/GenBank/DDBJ whole genome shotgun (WGS) entry which is preliminary data.</text>
</comment>
<dbReference type="InterPro" id="IPR011989">
    <property type="entry name" value="ARM-like"/>
</dbReference>
<protein>
    <recommendedName>
        <fullName evidence="5">Importin N-terminal domain-containing protein</fullName>
    </recommendedName>
</protein>
<evidence type="ECO:0000256" key="3">
    <source>
        <dbReference type="ARBA" id="ARBA00023242"/>
    </source>
</evidence>